<dbReference type="InterPro" id="IPR052155">
    <property type="entry name" value="Biofilm_reg_signaling"/>
</dbReference>
<dbReference type="RefSeq" id="WP_209349750.1">
    <property type="nucleotide sequence ID" value="NZ_JAGIYZ010000001.1"/>
</dbReference>
<evidence type="ECO:0000259" key="2">
    <source>
        <dbReference type="PROSITE" id="PS50887"/>
    </source>
</evidence>
<dbReference type="Gene3D" id="3.30.70.270">
    <property type="match status" value="1"/>
</dbReference>
<dbReference type="InterPro" id="IPR043128">
    <property type="entry name" value="Rev_trsase/Diguanyl_cyclase"/>
</dbReference>
<dbReference type="Gene3D" id="3.20.20.450">
    <property type="entry name" value="EAL domain"/>
    <property type="match status" value="1"/>
</dbReference>
<dbReference type="InterPro" id="IPR035965">
    <property type="entry name" value="PAS-like_dom_sf"/>
</dbReference>
<organism evidence="3 4">
    <name type="scientific">Roseomonas nitratireducens</name>
    <dbReference type="NCBI Taxonomy" id="2820810"/>
    <lineage>
        <taxon>Bacteria</taxon>
        <taxon>Pseudomonadati</taxon>
        <taxon>Pseudomonadota</taxon>
        <taxon>Alphaproteobacteria</taxon>
        <taxon>Acetobacterales</taxon>
        <taxon>Roseomonadaceae</taxon>
        <taxon>Roseomonas</taxon>
    </lineage>
</organism>
<evidence type="ECO:0000313" key="4">
    <source>
        <dbReference type="Proteomes" id="UP000680815"/>
    </source>
</evidence>
<dbReference type="SUPFAM" id="SSF55073">
    <property type="entry name" value="Nucleotide cyclase"/>
    <property type="match status" value="1"/>
</dbReference>
<dbReference type="NCBIfam" id="TIGR00254">
    <property type="entry name" value="GGDEF"/>
    <property type="match status" value="1"/>
</dbReference>
<reference evidence="3 4" key="1">
    <citation type="submission" date="2021-03" db="EMBL/GenBank/DDBJ databases">
        <authorList>
            <person name="So Y."/>
        </authorList>
    </citation>
    <scope>NUCLEOTIDE SEQUENCE [LARGE SCALE GENOMIC DNA]</scope>
    <source>
        <strain evidence="3 4">PWR1</strain>
    </source>
</reference>
<name>A0ABS4ALZ2_9PROT</name>
<dbReference type="PROSITE" id="PS50887">
    <property type="entry name" value="GGDEF"/>
    <property type="match status" value="1"/>
</dbReference>
<dbReference type="SUPFAM" id="SSF141868">
    <property type="entry name" value="EAL domain-like"/>
    <property type="match status" value="1"/>
</dbReference>
<dbReference type="CDD" id="cd01948">
    <property type="entry name" value="EAL"/>
    <property type="match status" value="1"/>
</dbReference>
<comment type="caution">
    <text evidence="3">The sequence shown here is derived from an EMBL/GenBank/DDBJ whole genome shotgun (WGS) entry which is preliminary data.</text>
</comment>
<sequence>MGDVEAKMERLFARQLARATGPDGGVDIRALARMVRSSYEEAERDRLRTDRAMDLMAEELEGANVELERLLQDISVQNLRFEAALGNMPHGLAMLDAAERVLVVNARLGEMLGLPDGAVVPGTTLAEMVAAACAHGFCPGQEAEEATRDIRRSLLSGSAAEIERMAGRRMLLLSSRRMEGSGCVLLVQDITERRAQEARIAHLAQHDVLTGLPNRASFLARIDQALARAQRGEGFALLCLDLDRFKQVNDTLGHPIGDLLLTEVTARLRATLRETDMVARLGGDEFAIIQDLRRQPPDTVALARRIVEVVSAPYLINGHRIVVGTSIGIALAPADGAAADTLLKAADLALYRAKADGRGAWRFFEPAMDARMQERRATEIALRDALEHRNFTLLYQPLLDVGTLRVSGFEALLRWRQPDGTLSLPATFIPLAEETGLIVQIGDWVLREACRAALAWPGQMSVAVNVSSVQFRQPRFVDQVRDALAESGLAPSRLELEVTETIMLQDSAVVVAQLNRLRALGVRIAMDDFGTGYSSLSYLRSFPFDTIKIDRSFVRDLDARGDARAIVGAIVGLGQSLGMRTTAEGVETEAELAGLRRVGCTDAQGFLFSHPIPPEDVPDFLASTASAFPAAAE</sequence>
<evidence type="ECO:0000259" key="1">
    <source>
        <dbReference type="PROSITE" id="PS50883"/>
    </source>
</evidence>
<dbReference type="Proteomes" id="UP000680815">
    <property type="component" value="Unassembled WGS sequence"/>
</dbReference>
<dbReference type="SUPFAM" id="SSF55785">
    <property type="entry name" value="PYP-like sensor domain (PAS domain)"/>
    <property type="match status" value="1"/>
</dbReference>
<dbReference type="CDD" id="cd01949">
    <property type="entry name" value="GGDEF"/>
    <property type="match status" value="1"/>
</dbReference>
<dbReference type="Pfam" id="PF00563">
    <property type="entry name" value="EAL"/>
    <property type="match status" value="1"/>
</dbReference>
<feature type="domain" description="EAL" evidence="1">
    <location>
        <begin position="375"/>
        <end position="625"/>
    </location>
</feature>
<dbReference type="PANTHER" id="PTHR44757:SF2">
    <property type="entry name" value="BIOFILM ARCHITECTURE MAINTENANCE PROTEIN MBAA"/>
    <property type="match status" value="1"/>
</dbReference>
<dbReference type="PROSITE" id="PS50883">
    <property type="entry name" value="EAL"/>
    <property type="match status" value="1"/>
</dbReference>
<feature type="domain" description="GGDEF" evidence="2">
    <location>
        <begin position="233"/>
        <end position="366"/>
    </location>
</feature>
<dbReference type="Pfam" id="PF00990">
    <property type="entry name" value="GGDEF"/>
    <property type="match status" value="1"/>
</dbReference>
<dbReference type="EMBL" id="JAGIYZ010000001">
    <property type="protein sequence ID" value="MBP0462375.1"/>
    <property type="molecule type" value="Genomic_DNA"/>
</dbReference>
<keyword evidence="4" id="KW-1185">Reference proteome</keyword>
<dbReference type="InterPro" id="IPR001633">
    <property type="entry name" value="EAL_dom"/>
</dbReference>
<gene>
    <name evidence="3" type="ORF">J5Y09_00490</name>
</gene>
<evidence type="ECO:0000313" key="3">
    <source>
        <dbReference type="EMBL" id="MBP0462375.1"/>
    </source>
</evidence>
<dbReference type="InterPro" id="IPR000160">
    <property type="entry name" value="GGDEF_dom"/>
</dbReference>
<protein>
    <submittedName>
        <fullName evidence="3">EAL domain-containing protein</fullName>
    </submittedName>
</protein>
<dbReference type="SMART" id="SM00052">
    <property type="entry name" value="EAL"/>
    <property type="match status" value="1"/>
</dbReference>
<dbReference type="PANTHER" id="PTHR44757">
    <property type="entry name" value="DIGUANYLATE CYCLASE DGCP"/>
    <property type="match status" value="1"/>
</dbReference>
<dbReference type="Pfam" id="PF12860">
    <property type="entry name" value="PAS_7"/>
    <property type="match status" value="1"/>
</dbReference>
<proteinExistence type="predicted"/>
<dbReference type="Gene3D" id="3.30.450.20">
    <property type="entry name" value="PAS domain"/>
    <property type="match status" value="1"/>
</dbReference>
<dbReference type="InterPro" id="IPR035919">
    <property type="entry name" value="EAL_sf"/>
</dbReference>
<accession>A0ABS4ALZ2</accession>
<dbReference type="InterPro" id="IPR029787">
    <property type="entry name" value="Nucleotide_cyclase"/>
</dbReference>
<dbReference type="SMART" id="SM00267">
    <property type="entry name" value="GGDEF"/>
    <property type="match status" value="1"/>
</dbReference>